<feature type="compositionally biased region" description="Polar residues" evidence="1">
    <location>
        <begin position="310"/>
        <end position="329"/>
    </location>
</feature>
<organism evidence="3 5">
    <name type="scientific">Phytophthora kernoviae</name>
    <dbReference type="NCBI Taxonomy" id="325452"/>
    <lineage>
        <taxon>Eukaryota</taxon>
        <taxon>Sar</taxon>
        <taxon>Stramenopiles</taxon>
        <taxon>Oomycota</taxon>
        <taxon>Peronosporomycetes</taxon>
        <taxon>Peronosporales</taxon>
        <taxon>Peronosporaceae</taxon>
        <taxon>Phytophthora</taxon>
    </lineage>
</organism>
<feature type="region of interest" description="Disordered" evidence="1">
    <location>
        <begin position="257"/>
        <end position="329"/>
    </location>
</feature>
<evidence type="ECO:0000313" key="5">
    <source>
        <dbReference type="Proteomes" id="UP000277300"/>
    </source>
</evidence>
<evidence type="ECO:0000313" key="6">
    <source>
        <dbReference type="Proteomes" id="UP000284657"/>
    </source>
</evidence>
<comment type="caution">
    <text evidence="3">The sequence shown here is derived from an EMBL/GenBank/DDBJ whole genome shotgun (WGS) entry which is preliminary data.</text>
</comment>
<dbReference type="InterPro" id="IPR047365">
    <property type="entry name" value="Tudor_AtPTM-like"/>
</dbReference>
<feature type="domain" description="PTM/DIR17-like Tudor" evidence="2">
    <location>
        <begin position="14"/>
        <end position="61"/>
    </location>
</feature>
<sequence length="329" mass="36133">MFHGREVYAEDLIGLRVAKTFAGLGRFLGQVVKFDNRAALYTVVYADGDAEDLSIDSTLQILIQNEIERADPAQVPPAISLLFKKVENPFASRWSNGPPVGGYPEASEYHRRFVDSPLWRERGDSYLSVDRTLDAHPRSRARAEGRFPHRINPRNAVDGTHASGTSSGTPTGYKYRDSMDSPSGGQTSPMTGIPGYPQYAPLRTKHDITAGDYRINDVASRSSAAPRVSRETASFMSPTDTLGANAAFSMVDVDRISQSRPGSGHIEQQLRGRSPRHPDAQQGYHRRTGSGHSYHNQRGNEDHYMGEGASESQGELHNAPTSAPSQQHN</sequence>
<gene>
    <name evidence="4" type="ORF">BBJ29_006661</name>
    <name evidence="3" type="ORF">BBP00_00006024</name>
</gene>
<dbReference type="OrthoDB" id="168165at2759"/>
<dbReference type="EMBL" id="MBDO02000192">
    <property type="protein sequence ID" value="RLN60371.1"/>
    <property type="molecule type" value="Genomic_DNA"/>
</dbReference>
<feature type="compositionally biased region" description="Polar residues" evidence="1">
    <location>
        <begin position="180"/>
        <end position="190"/>
    </location>
</feature>
<evidence type="ECO:0000259" key="2">
    <source>
        <dbReference type="Pfam" id="PF21743"/>
    </source>
</evidence>
<dbReference type="Proteomes" id="UP000284657">
    <property type="component" value="Unassembled WGS sequence"/>
</dbReference>
<dbReference type="PANTHER" id="PTHR37384">
    <property type="entry name" value="OS01G0835600 PROTEIN"/>
    <property type="match status" value="1"/>
</dbReference>
<proteinExistence type="predicted"/>
<reference evidence="5 6" key="1">
    <citation type="submission" date="2018-07" db="EMBL/GenBank/DDBJ databases">
        <title>Genome sequencing of oomycete isolates from Chile give support for New Zealand origin for Phytophthora kernoviae and make available the first Nothophytophthora sp. genome.</title>
        <authorList>
            <person name="Studholme D.J."/>
            <person name="Sanfuentes E."/>
            <person name="Panda P."/>
            <person name="Hill R."/>
            <person name="Sambles C."/>
            <person name="Grant M."/>
            <person name="Williams N.M."/>
            <person name="Mcdougal R.L."/>
        </authorList>
    </citation>
    <scope>NUCLEOTIDE SEQUENCE [LARGE SCALE GENOMIC DNA]</scope>
    <source>
        <strain evidence="3">Chile6</strain>
        <strain evidence="4">Chile7</strain>
    </source>
</reference>
<accession>A0A3F2RP67</accession>
<name>A0A3F2RP67_9STRA</name>
<protein>
    <recommendedName>
        <fullName evidence="2">PTM/DIR17-like Tudor domain-containing protein</fullName>
    </recommendedName>
</protein>
<evidence type="ECO:0000256" key="1">
    <source>
        <dbReference type="SAM" id="MobiDB-lite"/>
    </source>
</evidence>
<feature type="compositionally biased region" description="Polar residues" evidence="1">
    <location>
        <begin position="231"/>
        <end position="240"/>
    </location>
</feature>
<evidence type="ECO:0000313" key="3">
    <source>
        <dbReference type="EMBL" id="RLN60371.1"/>
    </source>
</evidence>
<dbReference type="AlphaFoldDB" id="A0A3F2RP67"/>
<evidence type="ECO:0000313" key="4">
    <source>
        <dbReference type="EMBL" id="RLN60511.1"/>
    </source>
</evidence>
<feature type="region of interest" description="Disordered" evidence="1">
    <location>
        <begin position="220"/>
        <end position="240"/>
    </location>
</feature>
<dbReference type="Proteomes" id="UP000277300">
    <property type="component" value="Unassembled WGS sequence"/>
</dbReference>
<feature type="region of interest" description="Disordered" evidence="1">
    <location>
        <begin position="148"/>
        <end position="201"/>
    </location>
</feature>
<dbReference type="Pfam" id="PF21743">
    <property type="entry name" value="PTM_DIR17_Tudor"/>
    <property type="match status" value="1"/>
</dbReference>
<dbReference type="PANTHER" id="PTHR37384:SF1">
    <property type="entry name" value="OS01G0835600 PROTEIN"/>
    <property type="match status" value="1"/>
</dbReference>
<dbReference type="EMBL" id="MBAD02000966">
    <property type="protein sequence ID" value="RLN60511.1"/>
    <property type="molecule type" value="Genomic_DNA"/>
</dbReference>
<dbReference type="CDD" id="cd20401">
    <property type="entry name" value="Tudor_AtPTM-like"/>
    <property type="match status" value="1"/>
</dbReference>